<sequence>MDKKRLKSALSRDLDNQVYDETEEGIYFPRHGVMASGEYFDRINGGEWQRTPNLITKEGRIDAINTYIGSKAKPVGFYLALFSGAAAPADNWTAANFATVASEIVSLSEGYTLPTRAQFISTNATVDTFIDNMANVARLTIATASQLNVTGTALLTNSARGGTTGVLVSATKYPAARTFQDGDTYDVGYRFALTS</sequence>
<protein>
    <submittedName>
        <fullName evidence="1">Uncharacterized protein</fullName>
    </submittedName>
</protein>
<dbReference type="EMBL" id="APOH01000021">
    <property type="protein sequence ID" value="ENU18643.1"/>
    <property type="molecule type" value="Genomic_DNA"/>
</dbReference>
<reference evidence="1 2" key="1">
    <citation type="submission" date="2013-02" db="EMBL/GenBank/DDBJ databases">
        <title>The Genome Sequence of Acinetobacter sp. ANC 3994.</title>
        <authorList>
            <consortium name="The Broad Institute Genome Sequencing Platform"/>
            <consortium name="The Broad Institute Genome Sequencing Center for Infectious Disease"/>
            <person name="Cerqueira G."/>
            <person name="Feldgarden M."/>
            <person name="Courvalin P."/>
            <person name="Perichon B."/>
            <person name="Grillot-Courvalin C."/>
            <person name="Clermont D."/>
            <person name="Rocha E."/>
            <person name="Yoon E.-J."/>
            <person name="Nemec A."/>
            <person name="Walker B."/>
            <person name="Young S.K."/>
            <person name="Zeng Q."/>
            <person name="Gargeya S."/>
            <person name="Fitzgerald M."/>
            <person name="Haas B."/>
            <person name="Abouelleil A."/>
            <person name="Alvarado L."/>
            <person name="Arachchi H.M."/>
            <person name="Berlin A.M."/>
            <person name="Chapman S.B."/>
            <person name="Dewar J."/>
            <person name="Goldberg J."/>
            <person name="Griggs A."/>
            <person name="Gujja S."/>
            <person name="Hansen M."/>
            <person name="Howarth C."/>
            <person name="Imamovic A."/>
            <person name="Larimer J."/>
            <person name="McCowan C."/>
            <person name="Murphy C."/>
            <person name="Neiman D."/>
            <person name="Pearson M."/>
            <person name="Priest M."/>
            <person name="Roberts A."/>
            <person name="Saif S."/>
            <person name="Shea T."/>
            <person name="Sisk P."/>
            <person name="Sykes S."/>
            <person name="Wortman J."/>
            <person name="Nusbaum C."/>
            <person name="Birren B."/>
        </authorList>
    </citation>
    <scope>NUCLEOTIDE SEQUENCE [LARGE SCALE GENOMIC DNA]</scope>
    <source>
        <strain evidence="1 2">ANC 3994</strain>
    </source>
</reference>
<comment type="caution">
    <text evidence="1">The sequence shown here is derived from an EMBL/GenBank/DDBJ whole genome shotgun (WGS) entry which is preliminary data.</text>
</comment>
<gene>
    <name evidence="1" type="ORF">F994_02770</name>
</gene>
<accession>N8Q627</accession>
<dbReference type="PATRIC" id="fig|1217715.3.peg.2708"/>
<dbReference type="RefSeq" id="WP_004649373.1">
    <property type="nucleotide sequence ID" value="NZ_KB849166.1"/>
</dbReference>
<dbReference type="eggNOG" id="ENOG50315KW">
    <property type="taxonomic scope" value="Bacteria"/>
</dbReference>
<evidence type="ECO:0000313" key="2">
    <source>
        <dbReference type="Proteomes" id="UP000013086"/>
    </source>
</evidence>
<evidence type="ECO:0000313" key="1">
    <source>
        <dbReference type="EMBL" id="ENU18643.1"/>
    </source>
</evidence>
<organism evidence="1 2">
    <name type="scientific">Acinetobacter bohemicus ANC 3994</name>
    <dbReference type="NCBI Taxonomy" id="1217715"/>
    <lineage>
        <taxon>Bacteria</taxon>
        <taxon>Pseudomonadati</taxon>
        <taxon>Pseudomonadota</taxon>
        <taxon>Gammaproteobacteria</taxon>
        <taxon>Moraxellales</taxon>
        <taxon>Moraxellaceae</taxon>
        <taxon>Acinetobacter</taxon>
    </lineage>
</organism>
<proteinExistence type="predicted"/>
<dbReference type="OrthoDB" id="6683226at2"/>
<dbReference type="Proteomes" id="UP000013086">
    <property type="component" value="Unassembled WGS sequence"/>
</dbReference>
<dbReference type="AlphaFoldDB" id="N8Q627"/>
<dbReference type="HOGENOM" id="CLU_120325_0_0_6"/>
<name>N8Q627_9GAMM</name>